<reference evidence="2" key="1">
    <citation type="submission" date="2017-02" db="EMBL/GenBank/DDBJ databases">
        <authorList>
            <person name="Daims H."/>
        </authorList>
    </citation>
    <scope>NUCLEOTIDE SEQUENCE [LARGE SCALE GENOMIC DNA]</scope>
</reference>
<dbReference type="EMBL" id="FUKJ01000398">
    <property type="protein sequence ID" value="SJM95078.1"/>
    <property type="molecule type" value="Genomic_DNA"/>
</dbReference>
<protein>
    <submittedName>
        <fullName evidence="1">Uncharacterized protein</fullName>
    </submittedName>
</protein>
<organism evidence="1 2">
    <name type="scientific">Crenothrix polyspora</name>
    <dbReference type="NCBI Taxonomy" id="360316"/>
    <lineage>
        <taxon>Bacteria</taxon>
        <taxon>Pseudomonadati</taxon>
        <taxon>Pseudomonadota</taxon>
        <taxon>Gammaproteobacteria</taxon>
        <taxon>Methylococcales</taxon>
        <taxon>Crenotrichaceae</taxon>
        <taxon>Crenothrix</taxon>
    </lineage>
</organism>
<evidence type="ECO:0000313" key="2">
    <source>
        <dbReference type="Proteomes" id="UP000195442"/>
    </source>
</evidence>
<proteinExistence type="predicted"/>
<dbReference type="AlphaFoldDB" id="A0A1R4HFS1"/>
<sequence>MKEIRNPQALPLLKKTFQNQLLESAAFVARGTALSWMGNVEATKTLLNWARQAPDDAAEQAQQWIGITAGRDSDSSIFLKQALAQNNTFQSAEVKKGILLVMSER</sequence>
<gene>
    <name evidence="1" type="ORF">CRENPOLYSF2_4570005</name>
</gene>
<keyword evidence="2" id="KW-1185">Reference proteome</keyword>
<name>A0A1R4HFS1_9GAMM</name>
<dbReference type="RefSeq" id="WP_087148050.1">
    <property type="nucleotide sequence ID" value="NZ_FUKJ01000398.1"/>
</dbReference>
<dbReference type="Proteomes" id="UP000195442">
    <property type="component" value="Unassembled WGS sequence"/>
</dbReference>
<evidence type="ECO:0000313" key="1">
    <source>
        <dbReference type="EMBL" id="SJM95078.1"/>
    </source>
</evidence>
<accession>A0A1R4HFS1</accession>